<sequence>MFKKINENKYVQKYKELRANPKTRSLISLGFWMIFLVVAVLLVRSTMSSNEIQSEPVKDEVLEVTNYEFTYRDNLKTIFGEVYDDRMIFYFNNGKYYKNGNGIYLVNENSLEVQDMNISELNLTFSVIDDLVSQVNAIEDNGVKTYLVPLSNFIRAYEGNESEDLTEATNYNVTIQTYEKDGVVYMVKLDLSNYYLFRGLPDTGIITINYYNVNKLNDFSLEYERMLEV</sequence>
<proteinExistence type="predicted"/>
<comment type="caution">
    <text evidence="2">The sequence shown here is derived from an EMBL/GenBank/DDBJ whole genome shotgun (WGS) entry which is preliminary data.</text>
</comment>
<keyword evidence="1" id="KW-1133">Transmembrane helix</keyword>
<reference evidence="2" key="1">
    <citation type="submission" date="2020-10" db="EMBL/GenBank/DDBJ databases">
        <authorList>
            <person name="Gilroy R."/>
        </authorList>
    </citation>
    <scope>NUCLEOTIDE SEQUENCE</scope>
    <source>
        <strain evidence="2">CHK147-3167</strain>
    </source>
</reference>
<name>A0A9D0ZS77_9FIRM</name>
<feature type="transmembrane region" description="Helical" evidence="1">
    <location>
        <begin position="25"/>
        <end position="43"/>
    </location>
</feature>
<reference evidence="2" key="2">
    <citation type="journal article" date="2021" name="PeerJ">
        <title>Extensive microbial diversity within the chicken gut microbiome revealed by metagenomics and culture.</title>
        <authorList>
            <person name="Gilroy R."/>
            <person name="Ravi A."/>
            <person name="Getino M."/>
            <person name="Pursley I."/>
            <person name="Horton D.L."/>
            <person name="Alikhan N.F."/>
            <person name="Baker D."/>
            <person name="Gharbi K."/>
            <person name="Hall N."/>
            <person name="Watson M."/>
            <person name="Adriaenssens E.M."/>
            <person name="Foster-Nyarko E."/>
            <person name="Jarju S."/>
            <person name="Secka A."/>
            <person name="Antonio M."/>
            <person name="Oren A."/>
            <person name="Chaudhuri R.R."/>
            <person name="La Ragione R."/>
            <person name="Hildebrand F."/>
            <person name="Pallen M.J."/>
        </authorList>
    </citation>
    <scope>NUCLEOTIDE SEQUENCE</scope>
    <source>
        <strain evidence="2">CHK147-3167</strain>
    </source>
</reference>
<keyword evidence="1" id="KW-0812">Transmembrane</keyword>
<accession>A0A9D0ZS77</accession>
<evidence type="ECO:0000313" key="3">
    <source>
        <dbReference type="Proteomes" id="UP000886786"/>
    </source>
</evidence>
<keyword evidence="1" id="KW-0472">Membrane</keyword>
<dbReference type="EMBL" id="DVFV01000052">
    <property type="protein sequence ID" value="HIQ90537.1"/>
    <property type="molecule type" value="Genomic_DNA"/>
</dbReference>
<dbReference type="AlphaFoldDB" id="A0A9D0ZS77"/>
<protein>
    <submittedName>
        <fullName evidence="2">Uncharacterized protein</fullName>
    </submittedName>
</protein>
<organism evidence="2 3">
    <name type="scientific">Candidatus Coprosoma intestinipullorum</name>
    <dbReference type="NCBI Taxonomy" id="2840752"/>
    <lineage>
        <taxon>Bacteria</taxon>
        <taxon>Bacillati</taxon>
        <taxon>Bacillota</taxon>
        <taxon>Bacillota incertae sedis</taxon>
        <taxon>Candidatus Coprosoma</taxon>
    </lineage>
</organism>
<gene>
    <name evidence="2" type="ORF">IAB27_02770</name>
</gene>
<evidence type="ECO:0000256" key="1">
    <source>
        <dbReference type="SAM" id="Phobius"/>
    </source>
</evidence>
<dbReference type="Proteomes" id="UP000886786">
    <property type="component" value="Unassembled WGS sequence"/>
</dbReference>
<evidence type="ECO:0000313" key="2">
    <source>
        <dbReference type="EMBL" id="HIQ90537.1"/>
    </source>
</evidence>